<gene>
    <name evidence="4" type="ORF">JMJ55_18845</name>
</gene>
<evidence type="ECO:0000313" key="5">
    <source>
        <dbReference type="Proteomes" id="UP000606490"/>
    </source>
</evidence>
<sequence length="373" mass="40083">MARRHAEIAGAGFAGLAMATALCQRGWTARVHEANAELRAFGAGIFIWENGLRVLRALGAYDAVADGAFAAPAYETRTNGRVLSFQPINGAGQYRLLTMTRQHLYAAMLAAARRAGAEIVTASEAVGATPEGELLLADGRRLRADLVVGADGVRSKVRDSLGIPQQRRKYEDGLIRVLTDRATLKGGDWDHVIDFWHTAGRTLRILYTPCGADQLYMAMMAPVADAEASAVPVRPGPWIECFPQLEPVLTRIGQVARYDVYETTKLAQWSVGRVAIVGDSAHAMPPTLAQGAGCAVTNALGLAVALEEAETAEALRLWEARERPLTDHTQRRAAEIAESRILASGMSWDDEGLRAARHVPTGTGQYSDLAGTA</sequence>
<keyword evidence="2 4" id="KW-0503">Monooxygenase</keyword>
<name>A0ABS1V6U1_9PROT</name>
<feature type="domain" description="FAD-binding" evidence="3">
    <location>
        <begin position="8"/>
        <end position="314"/>
    </location>
</feature>
<keyword evidence="5" id="KW-1185">Reference proteome</keyword>
<dbReference type="Gene3D" id="3.30.9.10">
    <property type="entry name" value="D-Amino Acid Oxidase, subunit A, domain 2"/>
    <property type="match status" value="1"/>
</dbReference>
<dbReference type="InterPro" id="IPR002938">
    <property type="entry name" value="FAD-bd"/>
</dbReference>
<evidence type="ECO:0000313" key="4">
    <source>
        <dbReference type="EMBL" id="MBL6457397.1"/>
    </source>
</evidence>
<protein>
    <submittedName>
        <fullName evidence="4">FAD-dependent monooxygenase</fullName>
    </submittedName>
</protein>
<proteinExistence type="predicted"/>
<dbReference type="GO" id="GO:0004497">
    <property type="term" value="F:monooxygenase activity"/>
    <property type="evidence" value="ECO:0007669"/>
    <property type="project" value="UniProtKB-KW"/>
</dbReference>
<dbReference type="Proteomes" id="UP000606490">
    <property type="component" value="Unassembled WGS sequence"/>
</dbReference>
<evidence type="ECO:0000256" key="2">
    <source>
        <dbReference type="ARBA" id="ARBA00023033"/>
    </source>
</evidence>
<keyword evidence="1" id="KW-0560">Oxidoreductase</keyword>
<dbReference type="SUPFAM" id="SSF51905">
    <property type="entry name" value="FAD/NAD(P)-binding domain"/>
    <property type="match status" value="1"/>
</dbReference>
<dbReference type="Pfam" id="PF01494">
    <property type="entry name" value="FAD_binding_3"/>
    <property type="match status" value="1"/>
</dbReference>
<accession>A0ABS1V6U1</accession>
<evidence type="ECO:0000256" key="1">
    <source>
        <dbReference type="ARBA" id="ARBA00023002"/>
    </source>
</evidence>
<dbReference type="PANTHER" id="PTHR13789:SF309">
    <property type="entry name" value="PUTATIVE (AFU_ORTHOLOGUE AFUA_6G14510)-RELATED"/>
    <property type="match status" value="1"/>
</dbReference>
<dbReference type="EMBL" id="JAEUXJ010000008">
    <property type="protein sequence ID" value="MBL6457397.1"/>
    <property type="molecule type" value="Genomic_DNA"/>
</dbReference>
<organism evidence="4 5">
    <name type="scientific">Belnapia mucosa</name>
    <dbReference type="NCBI Taxonomy" id="2804532"/>
    <lineage>
        <taxon>Bacteria</taxon>
        <taxon>Pseudomonadati</taxon>
        <taxon>Pseudomonadota</taxon>
        <taxon>Alphaproteobacteria</taxon>
        <taxon>Acetobacterales</taxon>
        <taxon>Roseomonadaceae</taxon>
        <taxon>Belnapia</taxon>
    </lineage>
</organism>
<reference evidence="4 5" key="1">
    <citation type="submission" date="2021-01" db="EMBL/GenBank/DDBJ databases">
        <title>Belnapia mucosa sp. nov. and Belnapia arida sp. nov., isolated from the Tabernas Desert (Almeria, Spain).</title>
        <authorList>
            <person name="Molina-Menor E."/>
            <person name="Vidal-Verdu A."/>
            <person name="Calonge A."/>
            <person name="Satari L."/>
            <person name="Pereto Magraner J."/>
            <person name="Porcar Miralles M."/>
        </authorList>
    </citation>
    <scope>NUCLEOTIDE SEQUENCE [LARGE SCALE GENOMIC DNA]</scope>
    <source>
        <strain evidence="4 5">T6</strain>
    </source>
</reference>
<dbReference type="RefSeq" id="WP_202827139.1">
    <property type="nucleotide sequence ID" value="NZ_JAEUXJ010000008.1"/>
</dbReference>
<dbReference type="InterPro" id="IPR050493">
    <property type="entry name" value="FAD-dep_Monooxygenase_BioMet"/>
</dbReference>
<dbReference type="PRINTS" id="PR00420">
    <property type="entry name" value="RNGMNOXGNASE"/>
</dbReference>
<comment type="caution">
    <text evidence="4">The sequence shown here is derived from an EMBL/GenBank/DDBJ whole genome shotgun (WGS) entry which is preliminary data.</text>
</comment>
<dbReference type="InterPro" id="IPR036188">
    <property type="entry name" value="FAD/NAD-bd_sf"/>
</dbReference>
<dbReference type="Gene3D" id="3.50.50.60">
    <property type="entry name" value="FAD/NAD(P)-binding domain"/>
    <property type="match status" value="1"/>
</dbReference>
<dbReference type="PANTHER" id="PTHR13789">
    <property type="entry name" value="MONOOXYGENASE"/>
    <property type="match status" value="1"/>
</dbReference>
<evidence type="ECO:0000259" key="3">
    <source>
        <dbReference type="Pfam" id="PF01494"/>
    </source>
</evidence>